<evidence type="ECO:0000313" key="3">
    <source>
        <dbReference type="Proteomes" id="UP001346149"/>
    </source>
</evidence>
<feature type="compositionally biased region" description="Low complexity" evidence="1">
    <location>
        <begin position="1"/>
        <end position="11"/>
    </location>
</feature>
<dbReference type="EMBL" id="JAXQNO010000023">
    <property type="protein sequence ID" value="KAK4765771.1"/>
    <property type="molecule type" value="Genomic_DNA"/>
</dbReference>
<reference evidence="2 3" key="1">
    <citation type="journal article" date="2023" name="Hortic Res">
        <title>Pangenome of water caltrop reveals structural variations and asymmetric subgenome divergence after allopolyploidization.</title>
        <authorList>
            <person name="Zhang X."/>
            <person name="Chen Y."/>
            <person name="Wang L."/>
            <person name="Yuan Y."/>
            <person name="Fang M."/>
            <person name="Shi L."/>
            <person name="Lu R."/>
            <person name="Comes H.P."/>
            <person name="Ma Y."/>
            <person name="Chen Y."/>
            <person name="Huang G."/>
            <person name="Zhou Y."/>
            <person name="Zheng Z."/>
            <person name="Qiu Y."/>
        </authorList>
    </citation>
    <scope>NUCLEOTIDE SEQUENCE [LARGE SCALE GENOMIC DNA]</scope>
    <source>
        <strain evidence="2">F231</strain>
    </source>
</reference>
<evidence type="ECO:0000313" key="2">
    <source>
        <dbReference type="EMBL" id="KAK4765771.1"/>
    </source>
</evidence>
<evidence type="ECO:0000256" key="1">
    <source>
        <dbReference type="SAM" id="MobiDB-lite"/>
    </source>
</evidence>
<organism evidence="2 3">
    <name type="scientific">Trapa natans</name>
    <name type="common">Water chestnut</name>
    <dbReference type="NCBI Taxonomy" id="22666"/>
    <lineage>
        <taxon>Eukaryota</taxon>
        <taxon>Viridiplantae</taxon>
        <taxon>Streptophyta</taxon>
        <taxon>Embryophyta</taxon>
        <taxon>Tracheophyta</taxon>
        <taxon>Spermatophyta</taxon>
        <taxon>Magnoliopsida</taxon>
        <taxon>eudicotyledons</taxon>
        <taxon>Gunneridae</taxon>
        <taxon>Pentapetalae</taxon>
        <taxon>rosids</taxon>
        <taxon>malvids</taxon>
        <taxon>Myrtales</taxon>
        <taxon>Lythraceae</taxon>
        <taxon>Trapa</taxon>
    </lineage>
</organism>
<gene>
    <name evidence="2" type="ORF">SAY86_026861</name>
</gene>
<proteinExistence type="predicted"/>
<dbReference type="AlphaFoldDB" id="A0AAN7KKH6"/>
<feature type="region of interest" description="Disordered" evidence="1">
    <location>
        <begin position="1"/>
        <end position="47"/>
    </location>
</feature>
<dbReference type="Proteomes" id="UP001346149">
    <property type="component" value="Unassembled WGS sequence"/>
</dbReference>
<sequence length="118" mass="12438">MERGSTGATGRNLGGGGRQLGGGCGKHGVAGGSSGATEGSPDQLGRGQQLRVMTKWNHRQLQLVSACLTGSKESTCSSYSCLTRKVREVGKCEVMLLGPKRKTGEREREHNTEHCAGH</sequence>
<name>A0AAN7KKH6_TRANT</name>
<comment type="caution">
    <text evidence="2">The sequence shown here is derived from an EMBL/GenBank/DDBJ whole genome shotgun (WGS) entry which is preliminary data.</text>
</comment>
<feature type="compositionally biased region" description="Gly residues" evidence="1">
    <location>
        <begin position="12"/>
        <end position="34"/>
    </location>
</feature>
<protein>
    <submittedName>
        <fullName evidence="2">Uncharacterized protein</fullName>
    </submittedName>
</protein>
<accession>A0AAN7KKH6</accession>
<keyword evidence="3" id="KW-1185">Reference proteome</keyword>